<feature type="compositionally biased region" description="Low complexity" evidence="1">
    <location>
        <begin position="524"/>
        <end position="540"/>
    </location>
</feature>
<feature type="compositionally biased region" description="Low complexity" evidence="1">
    <location>
        <begin position="282"/>
        <end position="306"/>
    </location>
</feature>
<evidence type="ECO:0000313" key="2">
    <source>
        <dbReference type="EMBL" id="EFC50235.1"/>
    </source>
</evidence>
<dbReference type="RefSeq" id="XP_002682979.1">
    <property type="nucleotide sequence ID" value="XM_002682933.1"/>
</dbReference>
<feature type="compositionally biased region" description="Polar residues" evidence="1">
    <location>
        <begin position="382"/>
        <end position="400"/>
    </location>
</feature>
<accession>D2UZW4</accession>
<feature type="region of interest" description="Disordered" evidence="1">
    <location>
        <begin position="1"/>
        <end position="134"/>
    </location>
</feature>
<keyword evidence="3" id="KW-1185">Reference proteome</keyword>
<dbReference type="Proteomes" id="UP000006671">
    <property type="component" value="Unassembled WGS sequence"/>
</dbReference>
<feature type="compositionally biased region" description="Basic and acidic residues" evidence="1">
    <location>
        <begin position="39"/>
        <end position="55"/>
    </location>
</feature>
<feature type="compositionally biased region" description="Polar residues" evidence="1">
    <location>
        <begin position="10"/>
        <end position="26"/>
    </location>
</feature>
<dbReference type="OrthoDB" id="10468208at2759"/>
<organism evidence="3">
    <name type="scientific">Naegleria gruberi</name>
    <name type="common">Amoeba</name>
    <dbReference type="NCBI Taxonomy" id="5762"/>
    <lineage>
        <taxon>Eukaryota</taxon>
        <taxon>Discoba</taxon>
        <taxon>Heterolobosea</taxon>
        <taxon>Tetramitia</taxon>
        <taxon>Eutetramitia</taxon>
        <taxon>Vahlkampfiidae</taxon>
        <taxon>Naegleria</taxon>
    </lineage>
</organism>
<dbReference type="VEuPathDB" id="AmoebaDB:NAEGRDRAFT_45568"/>
<feature type="compositionally biased region" description="Polar residues" evidence="1">
    <location>
        <begin position="347"/>
        <end position="361"/>
    </location>
</feature>
<feature type="compositionally biased region" description="Basic and acidic residues" evidence="1">
    <location>
        <begin position="429"/>
        <end position="438"/>
    </location>
</feature>
<sequence length="540" mass="60955">MKPHQKHNTGPRQNLSSYFSSEQVDQQLFGEEDNSDAYEVMHMEQHNQMKKEKPSSKPSSTIANQVRGNILQHFYNPSEESDNEEQCPTQSNNNRHAKHQTQPASKGFHPSATYQKTALPPQSTTKQKKSTRQLQMEPQYPIYPNPYQFFPFYPPFYSPYSTGMTEESMKEQFNNTANNETSFMTDKSVESSIFFEKDKKIDMLLVESREMKQIIQSQSETIELILKKLEEVCNKVDSFNSKESIQHSEKQDQSNFHDIEQEPQPRQPPLNASNNFFTQNPSSRTSSSSASNMTSSLKNNLTSSTKFSNTSQVNESMTNNISSLQPKTGQNSSLLEKSANRSDTHSNRYSAMISPTISNSPIRLGSSQSSRLNSSQSSKKSVPTNSQHLSHSTISVNSEKSNFDHENPTKSPLYSSSSLKDFGSPAKSLKSDKQKRTSDESFLNASHLSESMDFLGDTHVDDSFVYNASYMSSYSSSHLEPFSTEMQKYVKEKILVGDVSKKDDIAKDSDNTFMTGSKKKKDNSLSYSSSSFPIKSFSKI</sequence>
<feature type="region of interest" description="Disordered" evidence="1">
    <location>
        <begin position="504"/>
        <end position="540"/>
    </location>
</feature>
<feature type="compositionally biased region" description="Basic and acidic residues" evidence="1">
    <location>
        <begin position="244"/>
        <end position="260"/>
    </location>
</feature>
<dbReference type="AlphaFoldDB" id="D2UZW4"/>
<dbReference type="KEGG" id="ngr:NAEGRDRAFT_45568"/>
<feature type="compositionally biased region" description="Polar residues" evidence="1">
    <location>
        <begin position="112"/>
        <end position="125"/>
    </location>
</feature>
<dbReference type="GeneID" id="8858920"/>
<feature type="region of interest" description="Disordered" evidence="1">
    <location>
        <begin position="241"/>
        <end position="438"/>
    </location>
</feature>
<gene>
    <name evidence="2" type="ORF">NAEGRDRAFT_45568</name>
</gene>
<dbReference type="EMBL" id="GG738846">
    <property type="protein sequence ID" value="EFC50235.1"/>
    <property type="molecule type" value="Genomic_DNA"/>
</dbReference>
<dbReference type="InParanoid" id="D2UZW4"/>
<name>D2UZW4_NAEGR</name>
<feature type="compositionally biased region" description="Polar residues" evidence="1">
    <location>
        <begin position="270"/>
        <end position="281"/>
    </location>
</feature>
<protein>
    <submittedName>
        <fullName evidence="2">Predicted protein</fullName>
    </submittedName>
</protein>
<evidence type="ECO:0000256" key="1">
    <source>
        <dbReference type="SAM" id="MobiDB-lite"/>
    </source>
</evidence>
<feature type="compositionally biased region" description="Polar residues" evidence="1">
    <location>
        <begin position="86"/>
        <end position="104"/>
    </location>
</feature>
<feature type="compositionally biased region" description="Polar residues" evidence="1">
    <location>
        <begin position="307"/>
        <end position="335"/>
    </location>
</feature>
<feature type="compositionally biased region" description="Polar residues" evidence="1">
    <location>
        <begin position="409"/>
        <end position="419"/>
    </location>
</feature>
<reference evidence="2 3" key="1">
    <citation type="journal article" date="2010" name="Cell">
        <title>The genome of Naegleria gruberi illuminates early eukaryotic versatility.</title>
        <authorList>
            <person name="Fritz-Laylin L.K."/>
            <person name="Prochnik S.E."/>
            <person name="Ginger M.L."/>
            <person name="Dacks J.B."/>
            <person name="Carpenter M.L."/>
            <person name="Field M.C."/>
            <person name="Kuo A."/>
            <person name="Paredez A."/>
            <person name="Chapman J."/>
            <person name="Pham J."/>
            <person name="Shu S."/>
            <person name="Neupane R."/>
            <person name="Cipriano M."/>
            <person name="Mancuso J."/>
            <person name="Tu H."/>
            <person name="Salamov A."/>
            <person name="Lindquist E."/>
            <person name="Shapiro H."/>
            <person name="Lucas S."/>
            <person name="Grigoriev I.V."/>
            <person name="Cande W.Z."/>
            <person name="Fulton C."/>
            <person name="Rokhsar D.S."/>
            <person name="Dawson S.C."/>
        </authorList>
    </citation>
    <scope>NUCLEOTIDE SEQUENCE [LARGE SCALE GENOMIC DNA]</scope>
    <source>
        <strain evidence="2 3">NEG-M</strain>
    </source>
</reference>
<evidence type="ECO:0000313" key="3">
    <source>
        <dbReference type="Proteomes" id="UP000006671"/>
    </source>
</evidence>
<feature type="compositionally biased region" description="Low complexity" evidence="1">
    <location>
        <begin position="363"/>
        <end position="381"/>
    </location>
</feature>
<proteinExistence type="predicted"/>